<dbReference type="Gene3D" id="3.40.190.10">
    <property type="entry name" value="Periplasmic binding protein-like II"/>
    <property type="match status" value="2"/>
</dbReference>
<dbReference type="RefSeq" id="WP_344496558.1">
    <property type="nucleotide sequence ID" value="NZ_BAAAQX010000082.1"/>
</dbReference>
<evidence type="ECO:0000313" key="7">
    <source>
        <dbReference type="Proteomes" id="UP001499843"/>
    </source>
</evidence>
<reference evidence="6 7" key="1">
    <citation type="journal article" date="2019" name="Int. J. Syst. Evol. Microbiol.">
        <title>The Global Catalogue of Microorganisms (GCM) 10K type strain sequencing project: providing services to taxonomists for standard genome sequencing and annotation.</title>
        <authorList>
            <consortium name="The Broad Institute Genomics Platform"/>
            <consortium name="The Broad Institute Genome Sequencing Center for Infectious Disease"/>
            <person name="Wu L."/>
            <person name="Ma J."/>
        </authorList>
    </citation>
    <scope>NUCLEOTIDE SEQUENCE [LARGE SCALE GENOMIC DNA]</scope>
    <source>
        <strain evidence="6 7">JCM 16114</strain>
    </source>
</reference>
<dbReference type="InterPro" id="IPR036388">
    <property type="entry name" value="WH-like_DNA-bd_sf"/>
</dbReference>
<evidence type="ECO:0000259" key="5">
    <source>
        <dbReference type="PROSITE" id="PS50931"/>
    </source>
</evidence>
<dbReference type="EMBL" id="BAAAQX010000082">
    <property type="protein sequence ID" value="GAA2220097.1"/>
    <property type="molecule type" value="Genomic_DNA"/>
</dbReference>
<dbReference type="SUPFAM" id="SSF46785">
    <property type="entry name" value="Winged helix' DNA-binding domain"/>
    <property type="match status" value="1"/>
</dbReference>
<dbReference type="PANTHER" id="PTHR30118">
    <property type="entry name" value="HTH-TYPE TRANSCRIPTIONAL REGULATOR LEUO-RELATED"/>
    <property type="match status" value="1"/>
</dbReference>
<feature type="domain" description="HTH lysR-type" evidence="5">
    <location>
        <begin position="1"/>
        <end position="58"/>
    </location>
</feature>
<dbReference type="CDD" id="cd08460">
    <property type="entry name" value="PBP2_DntR_like_1"/>
    <property type="match status" value="1"/>
</dbReference>
<evidence type="ECO:0000256" key="3">
    <source>
        <dbReference type="ARBA" id="ARBA00023125"/>
    </source>
</evidence>
<dbReference type="Pfam" id="PF03466">
    <property type="entry name" value="LysR_substrate"/>
    <property type="match status" value="1"/>
</dbReference>
<keyword evidence="3" id="KW-0238">DNA-binding</keyword>
<keyword evidence="7" id="KW-1185">Reference proteome</keyword>
<dbReference type="Proteomes" id="UP001499843">
    <property type="component" value="Unassembled WGS sequence"/>
</dbReference>
<accession>A0ABN3D548</accession>
<comment type="caution">
    <text evidence="6">The sequence shown here is derived from an EMBL/GenBank/DDBJ whole genome shotgun (WGS) entry which is preliminary data.</text>
</comment>
<dbReference type="PANTHER" id="PTHR30118:SF15">
    <property type="entry name" value="TRANSCRIPTIONAL REGULATORY PROTEIN"/>
    <property type="match status" value="1"/>
</dbReference>
<dbReference type="InterPro" id="IPR050389">
    <property type="entry name" value="LysR-type_TF"/>
</dbReference>
<proteinExistence type="inferred from homology"/>
<evidence type="ECO:0000313" key="6">
    <source>
        <dbReference type="EMBL" id="GAA2220097.1"/>
    </source>
</evidence>
<dbReference type="Pfam" id="PF00126">
    <property type="entry name" value="HTH_1"/>
    <property type="match status" value="1"/>
</dbReference>
<keyword evidence="4" id="KW-0804">Transcription</keyword>
<evidence type="ECO:0000256" key="4">
    <source>
        <dbReference type="ARBA" id="ARBA00023163"/>
    </source>
</evidence>
<protein>
    <submittedName>
        <fullName evidence="6">LysR family transcriptional regulator</fullName>
    </submittedName>
</protein>
<evidence type="ECO:0000256" key="1">
    <source>
        <dbReference type="ARBA" id="ARBA00009437"/>
    </source>
</evidence>
<sequence>MDLNLLVALDALLHEASVTRAAERLGTSPAAASRKLATLRRVLGDPLLVRAGQRLVPTPRALQLREEARVLLQRSEALFAPAPALDLAQLRRTFTIQASDLLLTGLGAPLMERVNAQAPQVDVVFAPEALEGGPALRQGEVDVEVGVLGDLDPEIRTEPLAEAAMVAVARKDHPLFAEPITPLRFAQVPHIGISRRGRLRGPIDAALAQHGLSRRVAAVVPSHTAAMILAATSDLVCLAINGWLDPILAALKLRAFPVPLDVPPMAIGMAWHPRHAADQGHAWLRRQIRAVIDTLAVP</sequence>
<dbReference type="InterPro" id="IPR036390">
    <property type="entry name" value="WH_DNA-bd_sf"/>
</dbReference>
<comment type="similarity">
    <text evidence="1">Belongs to the LysR transcriptional regulatory family.</text>
</comment>
<organism evidence="6 7">
    <name type="scientific">Nonomuraea monospora</name>
    <dbReference type="NCBI Taxonomy" id="568818"/>
    <lineage>
        <taxon>Bacteria</taxon>
        <taxon>Bacillati</taxon>
        <taxon>Actinomycetota</taxon>
        <taxon>Actinomycetes</taxon>
        <taxon>Streptosporangiales</taxon>
        <taxon>Streptosporangiaceae</taxon>
        <taxon>Nonomuraea</taxon>
    </lineage>
</organism>
<evidence type="ECO:0000256" key="2">
    <source>
        <dbReference type="ARBA" id="ARBA00023015"/>
    </source>
</evidence>
<dbReference type="PROSITE" id="PS50931">
    <property type="entry name" value="HTH_LYSR"/>
    <property type="match status" value="1"/>
</dbReference>
<dbReference type="Gene3D" id="1.10.10.10">
    <property type="entry name" value="Winged helix-like DNA-binding domain superfamily/Winged helix DNA-binding domain"/>
    <property type="match status" value="1"/>
</dbReference>
<dbReference type="SUPFAM" id="SSF53850">
    <property type="entry name" value="Periplasmic binding protein-like II"/>
    <property type="match status" value="1"/>
</dbReference>
<keyword evidence="2" id="KW-0805">Transcription regulation</keyword>
<name>A0ABN3D548_9ACTN</name>
<dbReference type="InterPro" id="IPR005119">
    <property type="entry name" value="LysR_subst-bd"/>
</dbReference>
<gene>
    <name evidence="6" type="ORF">GCM10009850_121860</name>
</gene>
<dbReference type="InterPro" id="IPR000847">
    <property type="entry name" value="LysR_HTH_N"/>
</dbReference>